<evidence type="ECO:0000313" key="1">
    <source>
        <dbReference type="EMBL" id="CAB3985795.1"/>
    </source>
</evidence>
<sequence>MVVKLPAVLWTFVTVMSLQCSDCLSSVRANRRIRSSSKIITEIIELEKGTEVTYLNCSTNINGTKLKVEWKKDGVIIPELYSSDVCPIYDANCDGKYTCFASGSNSTVIILKEFVVKILDNSPCGNAGEELVQRSEICIVPTTQDYPCCHYHIPPPGMLRLSRKISSDVKSKCKLDTLKNPTPWQIDVAWNLTHNATWIWGWQVSLSGLDNSVGVKRCVQINSKSKLLNWTFDGLPFGSKYEIKVQALPSDLTNYIHETIVLPRKRDICKKIGRKCHWEICFPVEDVQQEEMSSVLTWRLSKYHKTLHDFEIYYSSSDVDCSDSGRRKVQNKTRTVLNIHKCRHYYVKVRPIFSNAEEGTFSEAIMFSPPRRPNKGFIGS</sequence>
<proteinExistence type="predicted"/>
<evidence type="ECO:0000313" key="2">
    <source>
        <dbReference type="Proteomes" id="UP001152795"/>
    </source>
</evidence>
<name>A0A7D9DIS5_PARCT</name>
<dbReference type="AlphaFoldDB" id="A0A7D9DIS5"/>
<accession>A0A7D9DIS5</accession>
<keyword evidence="2" id="KW-1185">Reference proteome</keyword>
<comment type="caution">
    <text evidence="1">The sequence shown here is derived from an EMBL/GenBank/DDBJ whole genome shotgun (WGS) entry which is preliminary data.</text>
</comment>
<dbReference type="Proteomes" id="UP001152795">
    <property type="component" value="Unassembled WGS sequence"/>
</dbReference>
<dbReference type="EMBL" id="CACRXK020000923">
    <property type="protein sequence ID" value="CAB3985795.1"/>
    <property type="molecule type" value="Genomic_DNA"/>
</dbReference>
<reference evidence="1" key="1">
    <citation type="submission" date="2020-04" db="EMBL/GenBank/DDBJ databases">
        <authorList>
            <person name="Alioto T."/>
            <person name="Alioto T."/>
            <person name="Gomez Garrido J."/>
        </authorList>
    </citation>
    <scope>NUCLEOTIDE SEQUENCE</scope>
    <source>
        <strain evidence="1">A484AB</strain>
    </source>
</reference>
<dbReference type="OrthoDB" id="10452321at2759"/>
<protein>
    <submittedName>
        <fullName evidence="1">Uncharacterized protein</fullName>
    </submittedName>
</protein>
<organism evidence="1 2">
    <name type="scientific">Paramuricea clavata</name>
    <name type="common">Red gorgonian</name>
    <name type="synonym">Violescent sea-whip</name>
    <dbReference type="NCBI Taxonomy" id="317549"/>
    <lineage>
        <taxon>Eukaryota</taxon>
        <taxon>Metazoa</taxon>
        <taxon>Cnidaria</taxon>
        <taxon>Anthozoa</taxon>
        <taxon>Octocorallia</taxon>
        <taxon>Malacalcyonacea</taxon>
        <taxon>Plexauridae</taxon>
        <taxon>Paramuricea</taxon>
    </lineage>
</organism>
<gene>
    <name evidence="1" type="ORF">PACLA_8A004306</name>
</gene>